<feature type="signal peptide" evidence="5">
    <location>
        <begin position="1"/>
        <end position="28"/>
    </location>
</feature>
<dbReference type="EMBL" id="CAMPGE010024299">
    <property type="protein sequence ID" value="CAI2382150.1"/>
    <property type="molecule type" value="Genomic_DNA"/>
</dbReference>
<evidence type="ECO:0000256" key="4">
    <source>
        <dbReference type="SAM" id="Phobius"/>
    </source>
</evidence>
<evidence type="ECO:0000313" key="6">
    <source>
        <dbReference type="EMBL" id="CAI2382150.1"/>
    </source>
</evidence>
<feature type="transmembrane region" description="Helical" evidence="4">
    <location>
        <begin position="633"/>
        <end position="658"/>
    </location>
</feature>
<dbReference type="PANTHER" id="PTHR46130:SF3">
    <property type="entry name" value="CHROMOSOME UNDETERMINED SCAFFOLD_33, WHOLE GENOME SHOTGUN SEQUENCE"/>
    <property type="match status" value="1"/>
</dbReference>
<name>A0AAD1Y1M1_EUPCR</name>
<accession>A0AAD1Y1M1</accession>
<dbReference type="Proteomes" id="UP001295684">
    <property type="component" value="Unassembled WGS sequence"/>
</dbReference>
<feature type="chain" id="PRO_5041906873" evidence="5">
    <location>
        <begin position="29"/>
        <end position="915"/>
    </location>
</feature>
<dbReference type="PANTHER" id="PTHR46130">
    <property type="entry name" value="LAMGL DOMAIN-CONTAINING PROTEIN"/>
    <property type="match status" value="1"/>
</dbReference>
<feature type="transmembrane region" description="Helical" evidence="4">
    <location>
        <begin position="713"/>
        <end position="732"/>
    </location>
</feature>
<keyword evidence="7" id="KW-1185">Reference proteome</keyword>
<evidence type="ECO:0000313" key="7">
    <source>
        <dbReference type="Proteomes" id="UP001295684"/>
    </source>
</evidence>
<organism evidence="6 7">
    <name type="scientific">Euplotes crassus</name>
    <dbReference type="NCBI Taxonomy" id="5936"/>
    <lineage>
        <taxon>Eukaryota</taxon>
        <taxon>Sar</taxon>
        <taxon>Alveolata</taxon>
        <taxon>Ciliophora</taxon>
        <taxon>Intramacronucleata</taxon>
        <taxon>Spirotrichea</taxon>
        <taxon>Hypotrichia</taxon>
        <taxon>Euplotida</taxon>
        <taxon>Euplotidae</taxon>
        <taxon>Moneuplotes</taxon>
    </lineage>
</organism>
<comment type="caution">
    <text evidence="6">The sequence shown here is derived from an EMBL/GenBank/DDBJ whole genome shotgun (WGS) entry which is preliminary data.</text>
</comment>
<proteinExistence type="predicted"/>
<evidence type="ECO:0000256" key="2">
    <source>
        <dbReference type="ARBA" id="ARBA00022737"/>
    </source>
</evidence>
<dbReference type="AlphaFoldDB" id="A0AAD1Y1M1"/>
<dbReference type="GO" id="GO:0005615">
    <property type="term" value="C:extracellular space"/>
    <property type="evidence" value="ECO:0007669"/>
    <property type="project" value="TreeGrafter"/>
</dbReference>
<keyword evidence="2" id="KW-0677">Repeat</keyword>
<reference evidence="6" key="1">
    <citation type="submission" date="2023-07" db="EMBL/GenBank/DDBJ databases">
        <authorList>
            <consortium name="AG Swart"/>
            <person name="Singh M."/>
            <person name="Singh A."/>
            <person name="Seah K."/>
            <person name="Emmerich C."/>
        </authorList>
    </citation>
    <scope>NUCLEOTIDE SEQUENCE</scope>
    <source>
        <strain evidence="6">DP1</strain>
    </source>
</reference>
<dbReference type="GO" id="GO:0004222">
    <property type="term" value="F:metalloendopeptidase activity"/>
    <property type="evidence" value="ECO:0007669"/>
    <property type="project" value="TreeGrafter"/>
</dbReference>
<feature type="transmembrane region" description="Helical" evidence="4">
    <location>
        <begin position="454"/>
        <end position="473"/>
    </location>
</feature>
<evidence type="ECO:0000256" key="1">
    <source>
        <dbReference type="ARBA" id="ARBA00022729"/>
    </source>
</evidence>
<feature type="transmembrane region" description="Helical" evidence="4">
    <location>
        <begin position="560"/>
        <end position="580"/>
    </location>
</feature>
<feature type="transmembrane region" description="Helical" evidence="4">
    <location>
        <begin position="688"/>
        <end position="707"/>
    </location>
</feature>
<dbReference type="GO" id="GO:0007166">
    <property type="term" value="P:cell surface receptor signaling pathway"/>
    <property type="evidence" value="ECO:0007669"/>
    <property type="project" value="TreeGrafter"/>
</dbReference>
<dbReference type="InterPro" id="IPR011936">
    <property type="entry name" value="Myxo_disulph_rpt"/>
</dbReference>
<gene>
    <name evidence="6" type="ORF">ECRASSUSDP1_LOCUS23618</name>
</gene>
<dbReference type="InterPro" id="IPR043543">
    <property type="entry name" value="PAPPA/PAPPA2"/>
</dbReference>
<evidence type="ECO:0000256" key="3">
    <source>
        <dbReference type="ARBA" id="ARBA00023157"/>
    </source>
</evidence>
<evidence type="ECO:0000256" key="5">
    <source>
        <dbReference type="SAM" id="SignalP"/>
    </source>
</evidence>
<sequence>MIEIKFRGIRSIILYRLIFLLCVASALGQCGNGRKEPGEQCDSTDAGCVGCVIQAGYRCDGGDTIQADTCVPICGDGLKLGAEACDDGNTVAGDGCDAICQIEAGASCTGGGAGGSDTCVSASCGDGLRQKVEQCDDENSNNDDGCSSTCQVEVGWLCDYGTPARFDVCQEICGDGKNMGDKQCDDKNNYINDGCDHICIIETGMACSGGNATHYDTCTENCGDGRNIGILPCDDGNPRDGDGCSSTCQIETGYECPIEPQENDDFNICREICGDGRNLEYFDCDDGNLVNGDGCDSTCQVEVGWRCSYGNSTTPDSCWPQIPYITGYSLSEDNRILNFKVNASLLFLANFSLNDWEIYAEGPRDHYLLDWHIENFDEIRLTEHVVDINITLDWHESVQFFGEGLETIYFNILNPNHTISEQFTWPLWQQNITVNPHGMEATTVCGESEGLKNVTWALLIIMLCVNIFAFLTFKISMGYTWSLVFVLQYINFIPLTNAYLPSCLVWYHKNTGLVNGYDHIIRDNFMARMYHHLDMVDMKRYNYRFERYAYIYSSFLDNTADILMCWVYGLLFLGIVTILAEICREWNYYKHTLRLYKWHMYYKGFMVLYLKVFLFSTVNLLKFHVGTNINQISTLMSVIFFFAFLAYPVIHTWWAFAYKKMSLDQKRKSFVFSEVFFDEFAVYKSIQYFYFWKFCACRIIFALVILFVKSPVIQLIVLLGILILNFVWLVLVRPFRFYIRMFHSGMNDIGGMVLVGLHFQFTWEHMPDERYYRFAQYCMRAIIGLIILNIILLIAHWIFEFFFKLCPFCCRGVRKKMQKADGDDEEVAPEEDVLSSEESVEPKVVIQPPVEIVIPAAGVLVEKGQEYKMQQDILAEEEEKKKMPKEEFKEIRPSNVVDEDAEMVINQKKGSATPF</sequence>
<feature type="transmembrane region" description="Helical" evidence="4">
    <location>
        <begin position="480"/>
        <end position="500"/>
    </location>
</feature>
<feature type="transmembrane region" description="Helical" evidence="4">
    <location>
        <begin position="601"/>
        <end position="621"/>
    </location>
</feature>
<keyword evidence="1 5" id="KW-0732">Signal</keyword>
<feature type="transmembrane region" description="Helical" evidence="4">
    <location>
        <begin position="777"/>
        <end position="799"/>
    </location>
</feature>
<keyword evidence="4" id="KW-1133">Transmembrane helix</keyword>
<dbReference type="Pfam" id="PF13948">
    <property type="entry name" value="DUF4215"/>
    <property type="match status" value="4"/>
</dbReference>
<dbReference type="NCBIfam" id="TIGR02232">
    <property type="entry name" value="myxo_disulf_rpt"/>
    <property type="match status" value="5"/>
</dbReference>
<dbReference type="GO" id="GO:0006508">
    <property type="term" value="P:proteolysis"/>
    <property type="evidence" value="ECO:0007669"/>
    <property type="project" value="TreeGrafter"/>
</dbReference>
<keyword evidence="4" id="KW-0812">Transmembrane</keyword>
<keyword evidence="4" id="KW-0472">Membrane</keyword>
<protein>
    <submittedName>
        <fullName evidence="6">Uncharacterized protein</fullName>
    </submittedName>
</protein>
<keyword evidence="3" id="KW-1015">Disulfide bond</keyword>